<evidence type="ECO:0000313" key="1">
    <source>
        <dbReference type="EMBL" id="MQM12493.1"/>
    </source>
</evidence>
<dbReference type="Proteomes" id="UP000652761">
    <property type="component" value="Unassembled WGS sequence"/>
</dbReference>
<reference evidence="1" key="1">
    <citation type="submission" date="2017-07" db="EMBL/GenBank/DDBJ databases">
        <title>Taro Niue Genome Assembly and Annotation.</title>
        <authorList>
            <person name="Atibalentja N."/>
            <person name="Keating K."/>
            <person name="Fields C.J."/>
        </authorList>
    </citation>
    <scope>NUCLEOTIDE SEQUENCE</scope>
    <source>
        <strain evidence="1">Niue_2</strain>
        <tissue evidence="1">Leaf</tissue>
    </source>
</reference>
<proteinExistence type="predicted"/>
<gene>
    <name evidence="1" type="ORF">Taro_045412</name>
</gene>
<dbReference type="EMBL" id="NMUH01005333">
    <property type="protein sequence ID" value="MQM12493.1"/>
    <property type="molecule type" value="Genomic_DNA"/>
</dbReference>
<name>A0A843WLY9_COLES</name>
<comment type="caution">
    <text evidence="1">The sequence shown here is derived from an EMBL/GenBank/DDBJ whole genome shotgun (WGS) entry which is preliminary data.</text>
</comment>
<protein>
    <submittedName>
        <fullName evidence="1">Uncharacterized protein</fullName>
    </submittedName>
</protein>
<keyword evidence="2" id="KW-1185">Reference proteome</keyword>
<evidence type="ECO:0000313" key="2">
    <source>
        <dbReference type="Proteomes" id="UP000652761"/>
    </source>
</evidence>
<dbReference type="AlphaFoldDB" id="A0A843WLY9"/>
<accession>A0A843WLY9</accession>
<organism evidence="1 2">
    <name type="scientific">Colocasia esculenta</name>
    <name type="common">Wild taro</name>
    <name type="synonym">Arum esculentum</name>
    <dbReference type="NCBI Taxonomy" id="4460"/>
    <lineage>
        <taxon>Eukaryota</taxon>
        <taxon>Viridiplantae</taxon>
        <taxon>Streptophyta</taxon>
        <taxon>Embryophyta</taxon>
        <taxon>Tracheophyta</taxon>
        <taxon>Spermatophyta</taxon>
        <taxon>Magnoliopsida</taxon>
        <taxon>Liliopsida</taxon>
        <taxon>Araceae</taxon>
        <taxon>Aroideae</taxon>
        <taxon>Colocasieae</taxon>
        <taxon>Colocasia</taxon>
    </lineage>
</organism>
<sequence>MAPEPPREARRGTLVWPDYGDYCGLLCASTPTLSRVEVRLLSSGRARVGQSRRGGRRRPRS</sequence>